<gene>
    <name evidence="1" type="ORF">ACFSUL_11540</name>
</gene>
<sequence>MNKTLLSVLGFGAGVAATMYSSKSDMLNKRQMKKLRRQVKRIF</sequence>
<dbReference type="Proteomes" id="UP001597506">
    <property type="component" value="Unassembled WGS sequence"/>
</dbReference>
<dbReference type="EMBL" id="JBHUMF010000030">
    <property type="protein sequence ID" value="MFD2681378.1"/>
    <property type="molecule type" value="Genomic_DNA"/>
</dbReference>
<dbReference type="Pfam" id="PF13056">
    <property type="entry name" value="DUF3918"/>
    <property type="match status" value="1"/>
</dbReference>
<proteinExistence type="predicted"/>
<name>A0ABW5RS45_9BACI</name>
<evidence type="ECO:0000313" key="2">
    <source>
        <dbReference type="Proteomes" id="UP001597506"/>
    </source>
</evidence>
<protein>
    <submittedName>
        <fullName evidence="1">YrzQ family protein</fullName>
    </submittedName>
</protein>
<dbReference type="InterPro" id="IPR025029">
    <property type="entry name" value="DUF3918"/>
</dbReference>
<keyword evidence="2" id="KW-1185">Reference proteome</keyword>
<organism evidence="1 2">
    <name type="scientific">Bacillus seohaeanensis</name>
    <dbReference type="NCBI Taxonomy" id="284580"/>
    <lineage>
        <taxon>Bacteria</taxon>
        <taxon>Bacillati</taxon>
        <taxon>Bacillota</taxon>
        <taxon>Bacilli</taxon>
        <taxon>Bacillales</taxon>
        <taxon>Bacillaceae</taxon>
        <taxon>Bacillus</taxon>
    </lineage>
</organism>
<dbReference type="RefSeq" id="WP_377935543.1">
    <property type="nucleotide sequence ID" value="NZ_JBHUMF010000030.1"/>
</dbReference>
<comment type="caution">
    <text evidence="1">The sequence shown here is derived from an EMBL/GenBank/DDBJ whole genome shotgun (WGS) entry which is preliminary data.</text>
</comment>
<evidence type="ECO:0000313" key="1">
    <source>
        <dbReference type="EMBL" id="MFD2681378.1"/>
    </source>
</evidence>
<reference evidence="2" key="1">
    <citation type="journal article" date="2019" name="Int. J. Syst. Evol. Microbiol.">
        <title>The Global Catalogue of Microorganisms (GCM) 10K type strain sequencing project: providing services to taxonomists for standard genome sequencing and annotation.</title>
        <authorList>
            <consortium name="The Broad Institute Genomics Platform"/>
            <consortium name="The Broad Institute Genome Sequencing Center for Infectious Disease"/>
            <person name="Wu L."/>
            <person name="Ma J."/>
        </authorList>
    </citation>
    <scope>NUCLEOTIDE SEQUENCE [LARGE SCALE GENOMIC DNA]</scope>
    <source>
        <strain evidence="2">KCTC 3913</strain>
    </source>
</reference>
<accession>A0ABW5RS45</accession>